<gene>
    <name evidence="1" type="ORF">CWR43_12475</name>
</gene>
<accession>A0A2N0D9W9</accession>
<evidence type="ECO:0000313" key="2">
    <source>
        <dbReference type="Proteomes" id="UP000232164"/>
    </source>
</evidence>
<reference evidence="1 2" key="2">
    <citation type="submission" date="2017-12" db="EMBL/GenBank/DDBJ databases">
        <title>Genome sequence of Rhizobium sullae HCNT1 isolated from Sulla coronaria nodules and featuring peculiar denitrification phenotypes.</title>
        <authorList>
            <person name="De Diego-Diaz B."/>
            <person name="Treu L."/>
            <person name="Campanaro S."/>
            <person name="Da Silva Duarte V."/>
            <person name="Basaglia M."/>
            <person name="Favaro L."/>
            <person name="Casella S."/>
            <person name="Squartini A."/>
        </authorList>
    </citation>
    <scope>NUCLEOTIDE SEQUENCE [LARGE SCALE GENOMIC DNA]</scope>
    <source>
        <strain evidence="1 2">HCNT1</strain>
    </source>
</reference>
<sequence length="60" mass="6469">MLLSMIYNMIKFQSLVLLMVRLIVVLKTVAGVAGSVQLSAVAIPQWVTMAALLLPIVEGN</sequence>
<reference evidence="1 2" key="1">
    <citation type="submission" date="2017-11" db="EMBL/GenBank/DDBJ databases">
        <authorList>
            <person name="Han C.G."/>
        </authorList>
    </citation>
    <scope>NUCLEOTIDE SEQUENCE [LARGE SCALE GENOMIC DNA]</scope>
    <source>
        <strain evidence="1 2">HCNT1</strain>
    </source>
</reference>
<dbReference type="EMBL" id="PIQN01000008">
    <property type="protein sequence ID" value="PKA42901.1"/>
    <property type="molecule type" value="Genomic_DNA"/>
</dbReference>
<dbReference type="AlphaFoldDB" id="A0A2N0D9W9"/>
<dbReference type="Proteomes" id="UP000232164">
    <property type="component" value="Unassembled WGS sequence"/>
</dbReference>
<proteinExistence type="predicted"/>
<evidence type="ECO:0000313" key="1">
    <source>
        <dbReference type="EMBL" id="PKA42901.1"/>
    </source>
</evidence>
<organism evidence="1 2">
    <name type="scientific">Rhizobium sullae</name>
    <name type="common">Rhizobium hedysari</name>
    <dbReference type="NCBI Taxonomy" id="50338"/>
    <lineage>
        <taxon>Bacteria</taxon>
        <taxon>Pseudomonadati</taxon>
        <taxon>Pseudomonadota</taxon>
        <taxon>Alphaproteobacteria</taxon>
        <taxon>Hyphomicrobiales</taxon>
        <taxon>Rhizobiaceae</taxon>
        <taxon>Rhizobium/Agrobacterium group</taxon>
        <taxon>Rhizobium</taxon>
    </lineage>
</organism>
<name>A0A2N0D9W9_RHISU</name>
<comment type="caution">
    <text evidence="1">The sequence shown here is derived from an EMBL/GenBank/DDBJ whole genome shotgun (WGS) entry which is preliminary data.</text>
</comment>
<protein>
    <submittedName>
        <fullName evidence="1">Uncharacterized protein</fullName>
    </submittedName>
</protein>